<comment type="caution">
    <text evidence="2">The sequence shown here is derived from an EMBL/GenBank/DDBJ whole genome shotgun (WGS) entry which is preliminary data.</text>
</comment>
<dbReference type="EMBL" id="NMUH01001939">
    <property type="protein sequence ID" value="MQL96629.1"/>
    <property type="molecule type" value="Genomic_DNA"/>
</dbReference>
<dbReference type="Proteomes" id="UP000652761">
    <property type="component" value="Unassembled WGS sequence"/>
</dbReference>
<dbReference type="PANTHER" id="PTHR10426:SF86">
    <property type="entry name" value="PROTEIN STRICTOSIDINE SYNTHASE-LIKE 10-LIKE"/>
    <property type="match status" value="1"/>
</dbReference>
<dbReference type="PANTHER" id="PTHR10426">
    <property type="entry name" value="STRICTOSIDINE SYNTHASE-RELATED"/>
    <property type="match status" value="1"/>
</dbReference>
<dbReference type="GO" id="GO:0016787">
    <property type="term" value="F:hydrolase activity"/>
    <property type="evidence" value="ECO:0007669"/>
    <property type="project" value="TreeGrafter"/>
</dbReference>
<protein>
    <recommendedName>
        <fullName evidence="4">Strictosidine synthase conserved region domain-containing protein</fullName>
    </recommendedName>
</protein>
<dbReference type="AlphaFoldDB" id="A0A843VZW6"/>
<accession>A0A843VZW6</accession>
<dbReference type="GO" id="GO:0012505">
    <property type="term" value="C:endomembrane system"/>
    <property type="evidence" value="ECO:0007669"/>
    <property type="project" value="TreeGrafter"/>
</dbReference>
<dbReference type="Pfam" id="PF20067">
    <property type="entry name" value="SSL_N"/>
    <property type="match status" value="1"/>
</dbReference>
<evidence type="ECO:0000313" key="3">
    <source>
        <dbReference type="Proteomes" id="UP000652761"/>
    </source>
</evidence>
<dbReference type="Gene3D" id="2.120.10.30">
    <property type="entry name" value="TolB, C-terminal domain"/>
    <property type="match status" value="1"/>
</dbReference>
<evidence type="ECO:0000256" key="1">
    <source>
        <dbReference type="SAM" id="SignalP"/>
    </source>
</evidence>
<reference evidence="2" key="1">
    <citation type="submission" date="2017-07" db="EMBL/GenBank/DDBJ databases">
        <title>Taro Niue Genome Assembly and Annotation.</title>
        <authorList>
            <person name="Atibalentja N."/>
            <person name="Keating K."/>
            <person name="Fields C.J."/>
        </authorList>
    </citation>
    <scope>NUCLEOTIDE SEQUENCE</scope>
    <source>
        <strain evidence="2">Niue_2</strain>
        <tissue evidence="2">Leaf</tissue>
    </source>
</reference>
<keyword evidence="3" id="KW-1185">Reference proteome</keyword>
<feature type="signal peptide" evidence="1">
    <location>
        <begin position="1"/>
        <end position="25"/>
    </location>
</feature>
<dbReference type="InterPro" id="IPR011042">
    <property type="entry name" value="6-blade_b-propeller_TolB-like"/>
</dbReference>
<evidence type="ECO:0008006" key="4">
    <source>
        <dbReference type="Google" id="ProtNLM"/>
    </source>
</evidence>
<dbReference type="SUPFAM" id="SSF63829">
    <property type="entry name" value="Calcium-dependent phosphotriesterase"/>
    <property type="match status" value="1"/>
</dbReference>
<feature type="chain" id="PRO_5032385669" description="Strictosidine synthase conserved region domain-containing protein" evidence="1">
    <location>
        <begin position="26"/>
        <end position="186"/>
    </location>
</feature>
<organism evidence="2 3">
    <name type="scientific">Colocasia esculenta</name>
    <name type="common">Wild taro</name>
    <name type="synonym">Arum esculentum</name>
    <dbReference type="NCBI Taxonomy" id="4460"/>
    <lineage>
        <taxon>Eukaryota</taxon>
        <taxon>Viridiplantae</taxon>
        <taxon>Streptophyta</taxon>
        <taxon>Embryophyta</taxon>
        <taxon>Tracheophyta</taxon>
        <taxon>Spermatophyta</taxon>
        <taxon>Magnoliopsida</taxon>
        <taxon>Liliopsida</taxon>
        <taxon>Araceae</taxon>
        <taxon>Aroideae</taxon>
        <taxon>Colocasieae</taxon>
        <taxon>Colocasia</taxon>
    </lineage>
</organism>
<name>A0A843VZW6_COLES</name>
<sequence>MGAAPQQRPSLVAIFAFLFISLASAAFPPSFRVTSAGDLRKCGDMLLPSPAAGPESVAFDGAGGGPYTGASDGRVLRWRPETRLWEDFAVPPRPQQRWAWCNGSHSSLQESVCGRPLGLQFHRATGNLYIADAYFGLLVAGPAGGVAAQVATAADGEPFRFTNGIDIDQENGVVYFTDSSTLFQRR</sequence>
<evidence type="ECO:0000313" key="2">
    <source>
        <dbReference type="EMBL" id="MQL96629.1"/>
    </source>
</evidence>
<proteinExistence type="predicted"/>
<keyword evidence="1" id="KW-0732">Signal</keyword>
<gene>
    <name evidence="2" type="ORF">Taro_029314</name>
</gene>
<dbReference type="OrthoDB" id="781997at2759"/>